<dbReference type="Proteomes" id="UP000718571">
    <property type="component" value="Unassembled WGS sequence"/>
</dbReference>
<comment type="caution">
    <text evidence="1">The sequence shown here is derived from an EMBL/GenBank/DDBJ whole genome shotgun (WGS) entry which is preliminary data.</text>
</comment>
<protein>
    <submittedName>
        <fullName evidence="1">Uncharacterized protein</fullName>
    </submittedName>
</protein>
<dbReference type="AlphaFoldDB" id="A0A8T3US07"/>
<organism evidence="1 2">
    <name type="scientific">Candidatus Acidifodinimicrobium mancum</name>
    <dbReference type="NCBI Taxonomy" id="2898728"/>
    <lineage>
        <taxon>Archaea</taxon>
        <taxon>Candidatus Parvarchaeota</taxon>
        <taxon>Candidatus Acidifodinimicrobiaceae</taxon>
        <taxon>Candidatus Acidifodinimicrobium</taxon>
    </lineage>
</organism>
<reference evidence="1 2" key="1">
    <citation type="submission" date="2020-09" db="EMBL/GenBank/DDBJ databases">
        <title>Genomic characterization of a novel Parvarchaeota family in acid mine drainage sediments.</title>
        <authorList>
            <person name="Luo Z.-H."/>
        </authorList>
    </citation>
    <scope>NUCLEOTIDE SEQUENCE [LARGE SCALE GENOMIC DNA]</scope>
    <source>
        <strain evidence="1">MAS1_bins.189</strain>
    </source>
</reference>
<gene>
    <name evidence="1" type="ORF">IHE51_01165</name>
</gene>
<evidence type="ECO:0000313" key="2">
    <source>
        <dbReference type="Proteomes" id="UP000718571"/>
    </source>
</evidence>
<evidence type="ECO:0000313" key="1">
    <source>
        <dbReference type="EMBL" id="MBE5728451.1"/>
    </source>
</evidence>
<proteinExistence type="predicted"/>
<sequence length="66" mass="7658">MENGNENSFALKRYIEKIKFYPIPEPNKDALQKYIETKSKYEAILLSMRNNLPSAIDVTNGNPLWP</sequence>
<dbReference type="EMBL" id="JADFAR010000012">
    <property type="protein sequence ID" value="MBE5728451.1"/>
    <property type="molecule type" value="Genomic_DNA"/>
</dbReference>
<accession>A0A8T3US07</accession>
<name>A0A8T3US07_9ARCH</name>